<name>A0A650ENU3_9SPIO</name>
<organism evidence="2">
    <name type="scientific">uncultured Spirochaetaceae bacterium</name>
    <dbReference type="NCBI Taxonomy" id="201186"/>
    <lineage>
        <taxon>Bacteria</taxon>
        <taxon>Pseudomonadati</taxon>
        <taxon>Spirochaetota</taxon>
        <taxon>Spirochaetia</taxon>
        <taxon>Spirochaetales</taxon>
        <taxon>Spirochaetaceae</taxon>
        <taxon>environmental samples</taxon>
    </lineage>
</organism>
<keyword evidence="1" id="KW-0812">Transmembrane</keyword>
<protein>
    <submittedName>
        <fullName evidence="2">Uncharacterized protein</fullName>
    </submittedName>
</protein>
<sequence length="97" mass="11042">MNFDISTLLLPCVVIAMVMVTIFTELIKRLDKKDRLKGYRVYVPAVLSLAFSAILAFGKFFEWRQAPFYWAVIFGVSVFGYEAILKKVKAAIGNKDE</sequence>
<feature type="transmembrane region" description="Helical" evidence="1">
    <location>
        <begin position="6"/>
        <end position="27"/>
    </location>
</feature>
<dbReference type="EMBL" id="MN577574">
    <property type="protein sequence ID" value="QGT51343.1"/>
    <property type="molecule type" value="Genomic_DNA"/>
</dbReference>
<dbReference type="AlphaFoldDB" id="A0A650ENU3"/>
<feature type="transmembrane region" description="Helical" evidence="1">
    <location>
        <begin position="67"/>
        <end position="85"/>
    </location>
</feature>
<keyword evidence="1" id="KW-1133">Transmembrane helix</keyword>
<reference evidence="2" key="1">
    <citation type="journal article" date="2020" name="J. ISSAAS">
        <title>Lactobacilli and other gastrointestinal microbiota of Peromyscus leucopus, reservoir host for agents of Lyme disease and other zoonoses in North America.</title>
        <authorList>
            <person name="Milovic A."/>
            <person name="Bassam K."/>
            <person name="Shao H."/>
            <person name="Chatzistamou I."/>
            <person name="Tufts D.M."/>
            <person name="Diuk-Wasser M."/>
            <person name="Barbour A.G."/>
        </authorList>
    </citation>
    <scope>NUCLEOTIDE SEQUENCE</scope>
    <source>
        <strain evidence="2">LL50</strain>
    </source>
</reference>
<keyword evidence="1" id="KW-0472">Membrane</keyword>
<feature type="transmembrane region" description="Helical" evidence="1">
    <location>
        <begin position="39"/>
        <end position="61"/>
    </location>
</feature>
<proteinExistence type="predicted"/>
<evidence type="ECO:0000313" key="2">
    <source>
        <dbReference type="EMBL" id="QGT51343.1"/>
    </source>
</evidence>
<evidence type="ECO:0000256" key="1">
    <source>
        <dbReference type="SAM" id="Phobius"/>
    </source>
</evidence>
<accession>A0A650ENU3</accession>
<gene>
    <name evidence="2" type="ORF">Unknown280_0350</name>
</gene>